<dbReference type="EMBL" id="GEDC01022968">
    <property type="protein sequence ID" value="JAS14330.1"/>
    <property type="molecule type" value="Transcribed_RNA"/>
</dbReference>
<reference evidence="2" key="1">
    <citation type="submission" date="2015-12" db="EMBL/GenBank/DDBJ databases">
        <title>De novo transcriptome assembly of four potential Pierce s Disease insect vectors from Arizona vineyards.</title>
        <authorList>
            <person name="Tassone E.E."/>
        </authorList>
    </citation>
    <scope>NUCLEOTIDE SEQUENCE</scope>
</reference>
<protein>
    <submittedName>
        <fullName evidence="2">Uncharacterized protein</fullName>
    </submittedName>
</protein>
<accession>A0A1B6CLJ7</accession>
<sequence length="157" mass="18309">QTSKMDYEITKFFLFSLVLKLSVVASQIITPDGEVIDNFLDIMQNATGFCEEVIRDLGNPKADERITEDKFQDYMNIVGEARFPVRVHLHELDDIEEKTDYQKACSKTMDEIISHFKVLDYIYGDPPEVRIRKLELSLKALKNLRMIWRLTGYAKIK</sequence>
<name>A0A1B6CLJ7_9HEMI</name>
<feature type="transmembrane region" description="Helical" evidence="1">
    <location>
        <begin position="12"/>
        <end position="29"/>
    </location>
</feature>
<evidence type="ECO:0000256" key="1">
    <source>
        <dbReference type="SAM" id="Phobius"/>
    </source>
</evidence>
<gene>
    <name evidence="2" type="ORF">g.4979</name>
</gene>
<organism evidence="2">
    <name type="scientific">Clastoptera arizonana</name>
    <name type="common">Arizona spittle bug</name>
    <dbReference type="NCBI Taxonomy" id="38151"/>
    <lineage>
        <taxon>Eukaryota</taxon>
        <taxon>Metazoa</taxon>
        <taxon>Ecdysozoa</taxon>
        <taxon>Arthropoda</taxon>
        <taxon>Hexapoda</taxon>
        <taxon>Insecta</taxon>
        <taxon>Pterygota</taxon>
        <taxon>Neoptera</taxon>
        <taxon>Paraneoptera</taxon>
        <taxon>Hemiptera</taxon>
        <taxon>Auchenorrhyncha</taxon>
        <taxon>Cercopoidea</taxon>
        <taxon>Clastopteridae</taxon>
        <taxon>Clastoptera</taxon>
    </lineage>
</organism>
<keyword evidence="1" id="KW-0812">Transmembrane</keyword>
<dbReference type="AlphaFoldDB" id="A0A1B6CLJ7"/>
<feature type="non-terminal residue" evidence="2">
    <location>
        <position position="1"/>
    </location>
</feature>
<keyword evidence="1" id="KW-1133">Transmembrane helix</keyword>
<proteinExistence type="predicted"/>
<keyword evidence="1" id="KW-0472">Membrane</keyword>
<evidence type="ECO:0000313" key="2">
    <source>
        <dbReference type="EMBL" id="JAS14330.1"/>
    </source>
</evidence>